<dbReference type="Gene3D" id="1.10.510.10">
    <property type="entry name" value="Transferase(Phosphotransferase) domain 1"/>
    <property type="match status" value="1"/>
</dbReference>
<organism evidence="10 11">
    <name type="scientific">Blastopirellula sediminis</name>
    <dbReference type="NCBI Taxonomy" id="2894196"/>
    <lineage>
        <taxon>Bacteria</taxon>
        <taxon>Pseudomonadati</taxon>
        <taxon>Planctomycetota</taxon>
        <taxon>Planctomycetia</taxon>
        <taxon>Pirellulales</taxon>
        <taxon>Pirellulaceae</taxon>
        <taxon>Blastopirellula</taxon>
    </lineage>
</organism>
<dbReference type="RefSeq" id="WP_230214499.1">
    <property type="nucleotide sequence ID" value="NZ_JAJKFT010000002.1"/>
</dbReference>
<keyword evidence="8" id="KW-1133">Transmembrane helix</keyword>
<evidence type="ECO:0000256" key="3">
    <source>
        <dbReference type="ARBA" id="ARBA00022679"/>
    </source>
</evidence>
<dbReference type="EMBL" id="JAJKFT010000002">
    <property type="protein sequence ID" value="MCC9626962.1"/>
    <property type="molecule type" value="Genomic_DNA"/>
</dbReference>
<dbReference type="InterPro" id="IPR017441">
    <property type="entry name" value="Protein_kinase_ATP_BS"/>
</dbReference>
<evidence type="ECO:0000259" key="9">
    <source>
        <dbReference type="PROSITE" id="PS50011"/>
    </source>
</evidence>
<feature type="binding site" evidence="7">
    <location>
        <position position="170"/>
    </location>
    <ligand>
        <name>ATP</name>
        <dbReference type="ChEBI" id="CHEBI:30616"/>
    </ligand>
</feature>
<comment type="caution">
    <text evidence="10">The sequence shown here is derived from an EMBL/GenBank/DDBJ whole genome shotgun (WGS) entry which is preliminary data.</text>
</comment>
<evidence type="ECO:0000256" key="5">
    <source>
        <dbReference type="ARBA" id="ARBA00022777"/>
    </source>
</evidence>
<dbReference type="Proteomes" id="UP001139103">
    <property type="component" value="Unassembled WGS sequence"/>
</dbReference>
<keyword evidence="3" id="KW-0808">Transferase</keyword>
<dbReference type="SUPFAM" id="SSF56112">
    <property type="entry name" value="Protein kinase-like (PK-like)"/>
    <property type="match status" value="1"/>
</dbReference>
<keyword evidence="5 10" id="KW-0418">Kinase</keyword>
<dbReference type="InterPro" id="IPR000719">
    <property type="entry name" value="Prot_kinase_dom"/>
</dbReference>
<evidence type="ECO:0000313" key="10">
    <source>
        <dbReference type="EMBL" id="MCC9626962.1"/>
    </source>
</evidence>
<dbReference type="FunFam" id="1.10.510.10:FF:000021">
    <property type="entry name" value="Serine/threonine protein kinase"/>
    <property type="match status" value="1"/>
</dbReference>
<dbReference type="AlphaFoldDB" id="A0A9X1MJ96"/>
<dbReference type="PROSITE" id="PS50011">
    <property type="entry name" value="PROTEIN_KINASE_DOM"/>
    <property type="match status" value="1"/>
</dbReference>
<dbReference type="Gene3D" id="3.30.200.20">
    <property type="entry name" value="Phosphorylase Kinase, domain 1"/>
    <property type="match status" value="1"/>
</dbReference>
<evidence type="ECO:0000256" key="8">
    <source>
        <dbReference type="SAM" id="Phobius"/>
    </source>
</evidence>
<accession>A0A9X1MJ96</accession>
<dbReference type="PANTHER" id="PTHR43289:SF6">
    <property type="entry name" value="SERINE_THREONINE-PROTEIN KINASE NEKL-3"/>
    <property type="match status" value="1"/>
</dbReference>
<dbReference type="GO" id="GO:0004674">
    <property type="term" value="F:protein serine/threonine kinase activity"/>
    <property type="evidence" value="ECO:0007669"/>
    <property type="project" value="UniProtKB-KW"/>
</dbReference>
<dbReference type="SMART" id="SM00220">
    <property type="entry name" value="S_TKc"/>
    <property type="match status" value="1"/>
</dbReference>
<dbReference type="EC" id="2.7.11.1" evidence="1"/>
<dbReference type="PROSITE" id="PS00107">
    <property type="entry name" value="PROTEIN_KINASE_ATP"/>
    <property type="match status" value="1"/>
</dbReference>
<dbReference type="CDD" id="cd14014">
    <property type="entry name" value="STKc_PknB_like"/>
    <property type="match status" value="1"/>
</dbReference>
<reference evidence="10" key="1">
    <citation type="submission" date="2021-11" db="EMBL/GenBank/DDBJ databases">
        <title>Genome sequence.</title>
        <authorList>
            <person name="Sun Q."/>
        </authorList>
    </citation>
    <scope>NUCLEOTIDE SEQUENCE</scope>
    <source>
        <strain evidence="10">JC732</strain>
    </source>
</reference>
<dbReference type="PROSITE" id="PS00108">
    <property type="entry name" value="PROTEIN_KINASE_ST"/>
    <property type="match status" value="1"/>
</dbReference>
<name>A0A9X1MJ96_9BACT</name>
<evidence type="ECO:0000256" key="2">
    <source>
        <dbReference type="ARBA" id="ARBA00022527"/>
    </source>
</evidence>
<keyword evidence="6 7" id="KW-0067">ATP-binding</keyword>
<keyword evidence="8" id="KW-0472">Membrane</keyword>
<evidence type="ECO:0000256" key="7">
    <source>
        <dbReference type="PROSITE-ProRule" id="PRU10141"/>
    </source>
</evidence>
<keyword evidence="8" id="KW-0812">Transmembrane</keyword>
<dbReference type="InterPro" id="IPR011009">
    <property type="entry name" value="Kinase-like_dom_sf"/>
</dbReference>
<gene>
    <name evidence="10" type="ORF">LOC68_00950</name>
</gene>
<sequence>MDDVQPDETIARVTAFQAICERFEEAFVDGAMPAIEDYLPCVSADEQAKLLEELVFVELELLQAPLPPDVSSYLERFPQHSDAILSAAEQYERDSGKKGRNAPCATISGGEVAESDSQQDFEIAAEVAERARVKPPSIRRFRLEKRLGKGAFGAVYLAEDLRLHRKVALKFPLRSSELSASELQRFFREGQAAAALRHPNICPVYELAQEDGQVYIAMAYIEGATLAKRIAEKRCELLEAVLLVEKLARALEYAHRKAVVHRDLKPSNIMFDAEHDEPVIMDFGLARYQEVDNTALTRNSVIMGTPEYMSPEQARGDANKVTGQSDVFSLGVILYELLTGEVPFQGRLIEILNQILSHEPTPPAEKNPNIDDALQSICLKAMAKDPAERFASMQEFADALQGWRQETNQDNRSIALPPPSSSLNLKGPVNGKVLAALVAVIAVVALIFVVKRLSTWYGGENNAASVTAPMTTKAIAEPNDPGMTSPVVDELEVRHFRHENNREVALGTLGTQTGRVQVGDDLRVLVRFQEPQYAMLIAVNTDGSVQLCLPEEEAAIPQATQELNLYENPNDYFTLTEGAGGQLFFVVASSQPLPSFQTWKERLQRDLVAITEPTSIWQFKNGQYLRTSLDAAGRPIDASISRGTKTRRNPPSQLQEALNVLQTLPDVETVEAILFPVVEPEANGGN</sequence>
<dbReference type="GO" id="GO:0005524">
    <property type="term" value="F:ATP binding"/>
    <property type="evidence" value="ECO:0007669"/>
    <property type="project" value="UniProtKB-UniRule"/>
</dbReference>
<proteinExistence type="predicted"/>
<evidence type="ECO:0000256" key="1">
    <source>
        <dbReference type="ARBA" id="ARBA00012513"/>
    </source>
</evidence>
<protein>
    <recommendedName>
        <fullName evidence="1">non-specific serine/threonine protein kinase</fullName>
        <ecNumber evidence="1">2.7.11.1</ecNumber>
    </recommendedName>
</protein>
<dbReference type="InterPro" id="IPR008271">
    <property type="entry name" value="Ser/Thr_kinase_AS"/>
</dbReference>
<dbReference type="Pfam" id="PF00069">
    <property type="entry name" value="Pkinase"/>
    <property type="match status" value="1"/>
</dbReference>
<keyword evidence="4 7" id="KW-0547">Nucleotide-binding</keyword>
<dbReference type="PANTHER" id="PTHR43289">
    <property type="entry name" value="MITOGEN-ACTIVATED PROTEIN KINASE KINASE KINASE 20-RELATED"/>
    <property type="match status" value="1"/>
</dbReference>
<evidence type="ECO:0000313" key="11">
    <source>
        <dbReference type="Proteomes" id="UP001139103"/>
    </source>
</evidence>
<feature type="domain" description="Protein kinase" evidence="9">
    <location>
        <begin position="141"/>
        <end position="404"/>
    </location>
</feature>
<keyword evidence="11" id="KW-1185">Reference proteome</keyword>
<evidence type="ECO:0000256" key="6">
    <source>
        <dbReference type="ARBA" id="ARBA00022840"/>
    </source>
</evidence>
<feature type="transmembrane region" description="Helical" evidence="8">
    <location>
        <begin position="433"/>
        <end position="450"/>
    </location>
</feature>
<keyword evidence="2" id="KW-0723">Serine/threonine-protein kinase</keyword>
<evidence type="ECO:0000256" key="4">
    <source>
        <dbReference type="ARBA" id="ARBA00022741"/>
    </source>
</evidence>